<dbReference type="Gene3D" id="3.20.20.70">
    <property type="entry name" value="Aldolase class I"/>
    <property type="match status" value="1"/>
</dbReference>
<dbReference type="PANTHER" id="PTHR32332:SF31">
    <property type="entry name" value="2-NITROPROPANE DIOXYGENASE FAMILY, PUTATIVE (AFU_ORTHOLOGUE AFUA_2G09850)-RELATED"/>
    <property type="match status" value="1"/>
</dbReference>
<dbReference type="CDD" id="cd04730">
    <property type="entry name" value="NPD_like"/>
    <property type="match status" value="1"/>
</dbReference>
<keyword evidence="3" id="KW-0560">Oxidoreductase</keyword>
<gene>
    <name evidence="5" type="ORF">BOTBODRAFT_64286</name>
</gene>
<evidence type="ECO:0000256" key="1">
    <source>
        <dbReference type="ARBA" id="ARBA00022630"/>
    </source>
</evidence>
<organism evidence="5 6">
    <name type="scientific">Botryobasidium botryosum (strain FD-172 SS1)</name>
    <dbReference type="NCBI Taxonomy" id="930990"/>
    <lineage>
        <taxon>Eukaryota</taxon>
        <taxon>Fungi</taxon>
        <taxon>Dikarya</taxon>
        <taxon>Basidiomycota</taxon>
        <taxon>Agaricomycotina</taxon>
        <taxon>Agaricomycetes</taxon>
        <taxon>Cantharellales</taxon>
        <taxon>Botryobasidiaceae</taxon>
        <taxon>Botryobasidium</taxon>
    </lineage>
</organism>
<keyword evidence="2" id="KW-0288">FMN</keyword>
<dbReference type="GO" id="GO:0018580">
    <property type="term" value="F:nitronate monooxygenase activity"/>
    <property type="evidence" value="ECO:0007669"/>
    <property type="project" value="InterPro"/>
</dbReference>
<evidence type="ECO:0000256" key="4">
    <source>
        <dbReference type="SAM" id="Phobius"/>
    </source>
</evidence>
<dbReference type="Proteomes" id="UP000027195">
    <property type="component" value="Unassembled WGS sequence"/>
</dbReference>
<keyword evidence="1" id="KW-0285">Flavoprotein</keyword>
<dbReference type="InParanoid" id="A0A067N0G3"/>
<dbReference type="AlphaFoldDB" id="A0A067N0G3"/>
<dbReference type="EMBL" id="KL198024">
    <property type="protein sequence ID" value="KDQ17271.1"/>
    <property type="molecule type" value="Genomic_DNA"/>
</dbReference>
<dbReference type="InterPro" id="IPR004136">
    <property type="entry name" value="NMO"/>
</dbReference>
<accession>A0A067N0G3</accession>
<keyword evidence="4" id="KW-0472">Membrane</keyword>
<evidence type="ECO:0000256" key="2">
    <source>
        <dbReference type="ARBA" id="ARBA00022643"/>
    </source>
</evidence>
<keyword evidence="4" id="KW-1133">Transmembrane helix</keyword>
<protein>
    <recommendedName>
        <fullName evidence="7">Nitronate monooxygenase domain-containing protein</fullName>
    </recommendedName>
</protein>
<dbReference type="OrthoDB" id="2349068at2759"/>
<feature type="transmembrane region" description="Helical" evidence="4">
    <location>
        <begin position="21"/>
        <end position="45"/>
    </location>
</feature>
<evidence type="ECO:0000256" key="3">
    <source>
        <dbReference type="ARBA" id="ARBA00023002"/>
    </source>
</evidence>
<dbReference type="InterPro" id="IPR013785">
    <property type="entry name" value="Aldolase_TIM"/>
</dbReference>
<proteinExistence type="predicted"/>
<dbReference type="SUPFAM" id="SSF51412">
    <property type="entry name" value="Inosine monophosphate dehydrogenase (IMPDH)"/>
    <property type="match status" value="1"/>
</dbReference>
<reference evidence="6" key="1">
    <citation type="journal article" date="2014" name="Proc. Natl. Acad. Sci. U.S.A.">
        <title>Extensive sampling of basidiomycete genomes demonstrates inadequacy of the white-rot/brown-rot paradigm for wood decay fungi.</title>
        <authorList>
            <person name="Riley R."/>
            <person name="Salamov A.A."/>
            <person name="Brown D.W."/>
            <person name="Nagy L.G."/>
            <person name="Floudas D."/>
            <person name="Held B.W."/>
            <person name="Levasseur A."/>
            <person name="Lombard V."/>
            <person name="Morin E."/>
            <person name="Otillar R."/>
            <person name="Lindquist E.A."/>
            <person name="Sun H."/>
            <person name="LaButti K.M."/>
            <person name="Schmutz J."/>
            <person name="Jabbour D."/>
            <person name="Luo H."/>
            <person name="Baker S.E."/>
            <person name="Pisabarro A.G."/>
            <person name="Walton J.D."/>
            <person name="Blanchette R.A."/>
            <person name="Henrissat B."/>
            <person name="Martin F."/>
            <person name="Cullen D."/>
            <person name="Hibbett D.S."/>
            <person name="Grigoriev I.V."/>
        </authorList>
    </citation>
    <scope>NUCLEOTIDE SEQUENCE [LARGE SCALE GENOMIC DNA]</scope>
    <source>
        <strain evidence="6">FD-172 SS1</strain>
    </source>
</reference>
<dbReference type="Pfam" id="PF03060">
    <property type="entry name" value="NMO"/>
    <property type="match status" value="2"/>
</dbReference>
<evidence type="ECO:0000313" key="5">
    <source>
        <dbReference type="EMBL" id="KDQ17271.1"/>
    </source>
</evidence>
<keyword evidence="6" id="KW-1185">Reference proteome</keyword>
<keyword evidence="4" id="KW-0812">Transmembrane</keyword>
<dbReference type="PANTHER" id="PTHR32332">
    <property type="entry name" value="2-NITROPROPANE DIOXYGENASE"/>
    <property type="match status" value="1"/>
</dbReference>
<evidence type="ECO:0000313" key="6">
    <source>
        <dbReference type="Proteomes" id="UP000027195"/>
    </source>
</evidence>
<sequence>MNTKLTRLLSIKLPVVSAPMYYASTPAMAAAATGAGAFGFIAAGFTASDALVEELQTIRKALNVGSEDPVSAGVGFLGWILDMTEGSDDPRLPVVLAERPAAIWFAFGLDLGKYIAQVRAYDASRTHKTTVFVIVNSVDEALKATHEWGVDVLVVQGNEAGGHGRGDAPVLFTLLPAVLAAIPSGSIVIAAGGISTGSQIAALLTMGADGVVLGSRLLCTPECMYPESHKKVILESKFTATVRSDAFDEVNRTAYWPSGINGRAIANDIIKDAHSGLDLETRLKQYDESQANGETNRLLIWAGEGIAFVNDAKTTKDIITELYDEAISVMKKKMF</sequence>
<evidence type="ECO:0008006" key="7">
    <source>
        <dbReference type="Google" id="ProtNLM"/>
    </source>
</evidence>
<dbReference type="STRING" id="930990.A0A067N0G3"/>
<name>A0A067N0G3_BOTB1</name>
<dbReference type="HOGENOM" id="CLU_038732_9_1_1"/>